<comment type="caution">
    <text evidence="2">The sequence shown here is derived from an EMBL/GenBank/DDBJ whole genome shotgun (WGS) entry which is preliminary data.</text>
</comment>
<dbReference type="Proteomes" id="UP001319200">
    <property type="component" value="Unassembled WGS sequence"/>
</dbReference>
<evidence type="ECO:0000313" key="2">
    <source>
        <dbReference type="EMBL" id="MBT1699854.1"/>
    </source>
</evidence>
<sequence length="193" mass="21345">MPAFRFHVRGSNINSEGMALGTTTTGNFALTSTDGGAYGLFAGVSGTGRAWLQAGRYDTNTAYDIVLQSSGGNVLIGKFSQNNTAYRLDVNGAVRSNEVVVNTDGADFVFDAGYELRNLDEVEQYVKENKHLPDIESAAEMQKNGLALGKMDMKLLQKIEELTLYMIELKKEMSEMKLENQKLRDRITDLEKN</sequence>
<name>A0AAP2DST2_9BACT</name>
<dbReference type="AlphaFoldDB" id="A0AAP2DST2"/>
<evidence type="ECO:0008006" key="4">
    <source>
        <dbReference type="Google" id="ProtNLM"/>
    </source>
</evidence>
<gene>
    <name evidence="2" type="ORF">KK083_23405</name>
</gene>
<reference evidence="2 3" key="1">
    <citation type="submission" date="2021-05" db="EMBL/GenBank/DDBJ databases">
        <title>A Polyphasic approach of four new species of the genus Ohtaekwangia: Ohtaekwangia histidinii sp. nov., Ohtaekwangia cretensis sp. nov., Ohtaekwangia indiensis sp. nov., Ohtaekwangia reichenbachii sp. nov. from diverse environment.</title>
        <authorList>
            <person name="Octaviana S."/>
        </authorList>
    </citation>
    <scope>NUCLEOTIDE SEQUENCE [LARGE SCALE GENOMIC DNA]</scope>
    <source>
        <strain evidence="2 3">PWU4</strain>
    </source>
</reference>
<keyword evidence="3" id="KW-1185">Reference proteome</keyword>
<evidence type="ECO:0000313" key="3">
    <source>
        <dbReference type="Proteomes" id="UP001319200"/>
    </source>
</evidence>
<dbReference type="RefSeq" id="WP_254168062.1">
    <property type="nucleotide sequence ID" value="NZ_JAHESF010000030.1"/>
</dbReference>
<protein>
    <recommendedName>
        <fullName evidence="4">BZIP transcription factor</fullName>
    </recommendedName>
</protein>
<proteinExistence type="predicted"/>
<evidence type="ECO:0000256" key="1">
    <source>
        <dbReference type="SAM" id="Coils"/>
    </source>
</evidence>
<accession>A0AAP2DST2</accession>
<organism evidence="2 3">
    <name type="scientific">Chryseosolibacter histidini</name>
    <dbReference type="NCBI Taxonomy" id="2782349"/>
    <lineage>
        <taxon>Bacteria</taxon>
        <taxon>Pseudomonadati</taxon>
        <taxon>Bacteroidota</taxon>
        <taxon>Cytophagia</taxon>
        <taxon>Cytophagales</taxon>
        <taxon>Chryseotaleaceae</taxon>
        <taxon>Chryseosolibacter</taxon>
    </lineage>
</organism>
<dbReference type="EMBL" id="JAHESF010000030">
    <property type="protein sequence ID" value="MBT1699854.1"/>
    <property type="molecule type" value="Genomic_DNA"/>
</dbReference>
<keyword evidence="1" id="KW-0175">Coiled coil</keyword>
<feature type="coiled-coil region" evidence="1">
    <location>
        <begin position="159"/>
        <end position="193"/>
    </location>
</feature>